<dbReference type="PANTHER" id="PTHR11086">
    <property type="entry name" value="DEOXYCYTIDYLATE DEAMINASE-RELATED"/>
    <property type="match status" value="1"/>
</dbReference>
<dbReference type="EMBL" id="MHUZ01000039">
    <property type="protein sequence ID" value="OHA84537.1"/>
    <property type="molecule type" value="Genomic_DNA"/>
</dbReference>
<dbReference type="InterPro" id="IPR015517">
    <property type="entry name" value="dCMP_deaminase-rel"/>
</dbReference>
<dbReference type="AlphaFoldDB" id="A0A1G2SHH5"/>
<evidence type="ECO:0000313" key="7">
    <source>
        <dbReference type="Proteomes" id="UP000178168"/>
    </source>
</evidence>
<gene>
    <name evidence="6" type="ORF">A2591_04175</name>
</gene>
<dbReference type="InterPro" id="IPR002125">
    <property type="entry name" value="CMP_dCMP_dom"/>
</dbReference>
<evidence type="ECO:0000256" key="1">
    <source>
        <dbReference type="ARBA" id="ARBA00006576"/>
    </source>
</evidence>
<dbReference type="GO" id="GO:0008270">
    <property type="term" value="F:zinc ion binding"/>
    <property type="evidence" value="ECO:0007669"/>
    <property type="project" value="InterPro"/>
</dbReference>
<dbReference type="STRING" id="1802730.A2591_04175"/>
<evidence type="ECO:0000259" key="5">
    <source>
        <dbReference type="PROSITE" id="PS51747"/>
    </source>
</evidence>
<name>A0A1G2SHH5_9BACT</name>
<sequence>MNTVLIAYIPVVHRGYLEFFRKYSGATLLILGRHYIQEFPRLERDTRALRPEEAQVEVQAHNIFRDVRVLDDDPCAAIGNDNPTLVLPDEDVMHVFAEKYLVDRKIVFGQTFLRWDMPRSLSQVPVLPSEQISVGEFDRDVMRHAFGIARKSSDWWRQLAACAVKDGKILVACWNEARPSEYRPYIEGDPRSNFNAGEHIDISNALHAERAVVAWAARNENESLSGADIYVTTFPCNICADLLAEAGVSSIYFVQGYSVLEAAENLARRGIKIVQVVLDSP</sequence>
<dbReference type="GO" id="GO:0004132">
    <property type="term" value="F:dCMP deaminase activity"/>
    <property type="evidence" value="ECO:0007669"/>
    <property type="project" value="TreeGrafter"/>
</dbReference>
<dbReference type="PROSITE" id="PS51747">
    <property type="entry name" value="CYT_DCMP_DEAMINASES_2"/>
    <property type="match status" value="1"/>
</dbReference>
<evidence type="ECO:0000313" key="6">
    <source>
        <dbReference type="EMBL" id="OHA84537.1"/>
    </source>
</evidence>
<organism evidence="6 7">
    <name type="scientific">Candidatus Yonathbacteria bacterium RIFOXYD1_FULL_52_36</name>
    <dbReference type="NCBI Taxonomy" id="1802730"/>
    <lineage>
        <taxon>Bacteria</taxon>
        <taxon>Candidatus Yonathiibacteriota</taxon>
    </lineage>
</organism>
<dbReference type="SUPFAM" id="SSF53927">
    <property type="entry name" value="Cytidine deaminase-like"/>
    <property type="match status" value="1"/>
</dbReference>
<dbReference type="InterPro" id="IPR016192">
    <property type="entry name" value="APOBEC/CMP_deaminase_Zn-bd"/>
</dbReference>
<dbReference type="InterPro" id="IPR016193">
    <property type="entry name" value="Cytidine_deaminase-like"/>
</dbReference>
<feature type="domain" description="CMP/dCMP-type deaminase" evidence="5">
    <location>
        <begin position="136"/>
        <end position="273"/>
    </location>
</feature>
<dbReference type="Gene3D" id="3.40.140.10">
    <property type="entry name" value="Cytidine Deaminase, domain 2"/>
    <property type="match status" value="1"/>
</dbReference>
<evidence type="ECO:0000256" key="4">
    <source>
        <dbReference type="ARBA" id="ARBA00022833"/>
    </source>
</evidence>
<reference evidence="6 7" key="1">
    <citation type="journal article" date="2016" name="Nat. Commun.">
        <title>Thousands of microbial genomes shed light on interconnected biogeochemical processes in an aquifer system.</title>
        <authorList>
            <person name="Anantharaman K."/>
            <person name="Brown C.T."/>
            <person name="Hug L.A."/>
            <person name="Sharon I."/>
            <person name="Castelle C.J."/>
            <person name="Probst A.J."/>
            <person name="Thomas B.C."/>
            <person name="Singh A."/>
            <person name="Wilkins M.J."/>
            <person name="Karaoz U."/>
            <person name="Brodie E.L."/>
            <person name="Williams K.H."/>
            <person name="Hubbard S.S."/>
            <person name="Banfield J.F."/>
        </authorList>
    </citation>
    <scope>NUCLEOTIDE SEQUENCE [LARGE SCALE GENOMIC DNA]</scope>
</reference>
<dbReference type="GO" id="GO:0005737">
    <property type="term" value="C:cytoplasm"/>
    <property type="evidence" value="ECO:0007669"/>
    <property type="project" value="TreeGrafter"/>
</dbReference>
<proteinExistence type="inferred from homology"/>
<protein>
    <recommendedName>
        <fullName evidence="5">CMP/dCMP-type deaminase domain-containing protein</fullName>
    </recommendedName>
</protein>
<keyword evidence="2" id="KW-0479">Metal-binding</keyword>
<accession>A0A1G2SHH5</accession>
<dbReference type="PANTHER" id="PTHR11086:SF18">
    <property type="entry name" value="DEOXYCYTIDYLATE DEAMINASE"/>
    <property type="match status" value="1"/>
</dbReference>
<keyword evidence="4" id="KW-0862">Zinc</keyword>
<dbReference type="Pfam" id="PF00383">
    <property type="entry name" value="dCMP_cyt_deam_1"/>
    <property type="match status" value="1"/>
</dbReference>
<dbReference type="Proteomes" id="UP000178168">
    <property type="component" value="Unassembled WGS sequence"/>
</dbReference>
<comment type="similarity">
    <text evidence="1">Belongs to the cytidine and deoxycytidylate deaminase family.</text>
</comment>
<keyword evidence="3" id="KW-0378">Hydrolase</keyword>
<evidence type="ECO:0000256" key="3">
    <source>
        <dbReference type="ARBA" id="ARBA00022801"/>
    </source>
</evidence>
<evidence type="ECO:0000256" key="2">
    <source>
        <dbReference type="ARBA" id="ARBA00022723"/>
    </source>
</evidence>
<comment type="caution">
    <text evidence="6">The sequence shown here is derived from an EMBL/GenBank/DDBJ whole genome shotgun (WGS) entry which is preliminary data.</text>
</comment>
<dbReference type="PROSITE" id="PS00903">
    <property type="entry name" value="CYT_DCMP_DEAMINASES_1"/>
    <property type="match status" value="1"/>
</dbReference>